<accession>Q7MC51</accession>
<dbReference type="InterPro" id="IPR023825">
    <property type="entry name" value="CRISPR-assoc_RAMP_BGP1436"/>
</dbReference>
<evidence type="ECO:0000313" key="3">
    <source>
        <dbReference type="EMBL" id="BAC97562.1"/>
    </source>
</evidence>
<dbReference type="Proteomes" id="UP000002675">
    <property type="component" value="Chromosome II"/>
</dbReference>
<dbReference type="HOGENOM" id="CLU_019089_0_0_6"/>
<evidence type="ECO:0000259" key="2">
    <source>
        <dbReference type="Pfam" id="PF03787"/>
    </source>
</evidence>
<dbReference type="AlphaFoldDB" id="Q7MC51"/>
<dbReference type="CDD" id="cd09726">
    <property type="entry name" value="RAMP_I_III"/>
    <property type="match status" value="1"/>
</dbReference>
<dbReference type="KEGG" id="vvy:VVA1536"/>
<dbReference type="InterPro" id="IPR005537">
    <property type="entry name" value="RAMP_III_fam"/>
</dbReference>
<evidence type="ECO:0000313" key="4">
    <source>
        <dbReference type="Proteomes" id="UP000002675"/>
    </source>
</evidence>
<gene>
    <name evidence="3" type="ordered locus">VVA1536</name>
</gene>
<organism evidence="3 4">
    <name type="scientific">Vibrio vulnificus (strain YJ016)</name>
    <dbReference type="NCBI Taxonomy" id="196600"/>
    <lineage>
        <taxon>Bacteria</taxon>
        <taxon>Pseudomonadati</taxon>
        <taxon>Pseudomonadota</taxon>
        <taxon>Gammaproteobacteria</taxon>
        <taxon>Vibrionales</taxon>
        <taxon>Vibrionaceae</taxon>
        <taxon>Vibrio</taxon>
    </lineage>
</organism>
<reference evidence="3 4" key="1">
    <citation type="journal article" date="2003" name="Genome Res.">
        <title>Comparative genome analysis of Vibrio vulnificus, a marine pathogen.</title>
        <authorList>
            <person name="Chen C.Y."/>
            <person name="Wu K.M."/>
            <person name="Chang Y.C."/>
            <person name="Chang C.H."/>
            <person name="Tsai H.C."/>
            <person name="Liao T.L."/>
            <person name="Liu Y.M."/>
            <person name="Chen H.J."/>
            <person name="Shen A.B."/>
            <person name="Li J.C."/>
            <person name="Su T.L."/>
            <person name="Shao C.P."/>
            <person name="Lee C.T."/>
            <person name="Hor L.I."/>
            <person name="Tsai S.F."/>
        </authorList>
    </citation>
    <scope>NUCLEOTIDE SEQUENCE [LARGE SCALE GENOMIC DNA]</scope>
    <source>
        <strain evidence="3 4">YJ016</strain>
    </source>
</reference>
<dbReference type="NCBIfam" id="TIGR03986">
    <property type="entry name" value="TIGR03986 family CRISPR-associated RAMP protein"/>
    <property type="match status" value="1"/>
</dbReference>
<feature type="domain" description="CRISPR type III-associated protein" evidence="2">
    <location>
        <begin position="68"/>
        <end position="207"/>
    </location>
</feature>
<keyword evidence="1" id="KW-0051">Antiviral defense</keyword>
<proteinExistence type="predicted"/>
<dbReference type="GO" id="GO:0051607">
    <property type="term" value="P:defense response to virus"/>
    <property type="evidence" value="ECO:0007669"/>
    <property type="project" value="UniProtKB-KW"/>
</dbReference>
<dbReference type="Pfam" id="PF03787">
    <property type="entry name" value="RAMPs"/>
    <property type="match status" value="1"/>
</dbReference>
<evidence type="ECO:0000256" key="1">
    <source>
        <dbReference type="ARBA" id="ARBA00023118"/>
    </source>
</evidence>
<name>Q7MC51_VIBVY</name>
<sequence length="739" mass="84843">MVAESAAVCRFCGLRESNEMSSKIHAPYHFVPLSKWVYMPDWAHLVSHDVPFKDGLSGIIEYTVNNQTPLCVGSEQTKQDDGSSVVKFARDPLKNLVIPSSTMKGMLRSVLEIVGFGKFNQLDDRRFSFRDISDARCNYLSNIIKPYPPKAGWLKFDVARQQWSFTPCQYAKIKHADLKKAFDIEIKNDLPAVKKYQRFPLSFSFQANISQPKGKQKNCWVEQLGKGSTQGHVIFTNKRIISTGKPSDYEFSYFFYSPEPRKVKWQIDQQVQDFFDNHNLEQIEYLKKNPQHELGIPVFALIKGEKIHSIGLAKMPRVSYKNSTKELTEVQNKAHFSDLYFDLAELIFGTLREEGLGLKSRVSFSDAYCTSGSEHMLYSSNLVVLNEPKPTFYPAYIEQDHDNHRAQYNDYDHSQPLSGHKRYIVKRPADRQLESNVVGTNRRVAGSMELCPVGQEFRGKIVFHNLKPVELGAILWCMQLEQGSYHQMGHGKPMGAGVVTVSPTLSVVRSNERDFDGNVDKLVELFVTHMEAKHPNGQWRLSPQLENMLAIGRMDDNVEINTRYMDINKREFQTAKKEFAKLDLFNGLARKEPTSFNPEKCPSEAFASGRLAALFEPTELWQKTIFDAKETRLRTLREEQLAQEERRLKEVKLAGMTEHQRYFVELKEKVSQANPTDRAPLLRDALSHLIGLADPTESDVARELYQLARSYELHKSPKKRVDEHKQLLAKLLDVYEIKQ</sequence>
<protein>
    <recommendedName>
        <fullName evidence="2">CRISPR type III-associated protein domain-containing protein</fullName>
    </recommendedName>
</protein>
<dbReference type="EMBL" id="BA000038">
    <property type="protein sequence ID" value="BAC97562.1"/>
    <property type="molecule type" value="Genomic_DNA"/>
</dbReference>